<proteinExistence type="predicted"/>
<dbReference type="EMBL" id="CAUYUJ010008657">
    <property type="protein sequence ID" value="CAK0824542.1"/>
    <property type="molecule type" value="Genomic_DNA"/>
</dbReference>
<protein>
    <submittedName>
        <fullName evidence="1">Uncharacterized protein</fullName>
    </submittedName>
</protein>
<organism evidence="1 2">
    <name type="scientific">Prorocentrum cordatum</name>
    <dbReference type="NCBI Taxonomy" id="2364126"/>
    <lineage>
        <taxon>Eukaryota</taxon>
        <taxon>Sar</taxon>
        <taxon>Alveolata</taxon>
        <taxon>Dinophyceae</taxon>
        <taxon>Prorocentrales</taxon>
        <taxon>Prorocentraceae</taxon>
        <taxon>Prorocentrum</taxon>
    </lineage>
</organism>
<dbReference type="Proteomes" id="UP001189429">
    <property type="component" value="Unassembled WGS sequence"/>
</dbReference>
<comment type="caution">
    <text evidence="1">The sequence shown here is derived from an EMBL/GenBank/DDBJ whole genome shotgun (WGS) entry which is preliminary data.</text>
</comment>
<keyword evidence="2" id="KW-1185">Reference proteome</keyword>
<accession>A0ABN9RYP6</accession>
<sequence length="116" mass="13439">MVRQEYVDNFEKDTVRGDSTKWVDVEADESVLATAITENKETKQWEQWAGVVERGEPNAFALFKTESDRTDRKVMLHSDGARSYKMRATGLLRDAAIHCEKRVKRGGKRERMKDVF</sequence>
<evidence type="ECO:0000313" key="2">
    <source>
        <dbReference type="Proteomes" id="UP001189429"/>
    </source>
</evidence>
<name>A0ABN9RYP6_9DINO</name>
<evidence type="ECO:0000313" key="1">
    <source>
        <dbReference type="EMBL" id="CAK0824542.1"/>
    </source>
</evidence>
<gene>
    <name evidence="1" type="ORF">PCOR1329_LOCUS24930</name>
</gene>
<reference evidence="1" key="1">
    <citation type="submission" date="2023-10" db="EMBL/GenBank/DDBJ databases">
        <authorList>
            <person name="Chen Y."/>
            <person name="Shah S."/>
            <person name="Dougan E. K."/>
            <person name="Thang M."/>
            <person name="Chan C."/>
        </authorList>
    </citation>
    <scope>NUCLEOTIDE SEQUENCE [LARGE SCALE GENOMIC DNA]</scope>
</reference>